<keyword evidence="5" id="KW-1185">Reference proteome</keyword>
<feature type="domain" description="Phytase-like" evidence="3">
    <location>
        <begin position="43"/>
        <end position="284"/>
    </location>
</feature>
<dbReference type="InterPro" id="IPR027372">
    <property type="entry name" value="Phytase-like_dom"/>
</dbReference>
<dbReference type="Gene3D" id="2.120.10.30">
    <property type="entry name" value="TolB, C-terminal domain"/>
    <property type="match status" value="1"/>
</dbReference>
<organism evidence="4 5">
    <name type="scientific">Fuscovulum blasticum DSM 2131</name>
    <dbReference type="NCBI Taxonomy" id="1188250"/>
    <lineage>
        <taxon>Bacteria</taxon>
        <taxon>Pseudomonadati</taxon>
        <taxon>Pseudomonadota</taxon>
        <taxon>Alphaproteobacteria</taxon>
        <taxon>Rhodobacterales</taxon>
        <taxon>Paracoccaceae</taxon>
        <taxon>Pseudogemmobacter</taxon>
    </lineage>
</organism>
<dbReference type="Proteomes" id="UP000241362">
    <property type="component" value="Unassembled WGS sequence"/>
</dbReference>
<protein>
    <recommendedName>
        <fullName evidence="3">Phytase-like domain-containing protein</fullName>
    </recommendedName>
</protein>
<dbReference type="PIRSF" id="PIRSF031900">
    <property type="entry name" value="UCP031900"/>
    <property type="match status" value="1"/>
</dbReference>
<reference evidence="4 5" key="1">
    <citation type="submission" date="2018-03" db="EMBL/GenBank/DDBJ databases">
        <title>Rhodobacter blasticus.</title>
        <authorList>
            <person name="Meyer T.E."/>
            <person name="Miller S."/>
            <person name="Lodha T."/>
            <person name="Gandham S."/>
            <person name="Chintalapati S."/>
            <person name="Chintalapati V.R."/>
        </authorList>
    </citation>
    <scope>NUCLEOTIDE SEQUENCE [LARGE SCALE GENOMIC DNA]</scope>
    <source>
        <strain evidence="4 5">DSM 2131</strain>
    </source>
</reference>
<evidence type="ECO:0000313" key="5">
    <source>
        <dbReference type="Proteomes" id="UP000241362"/>
    </source>
</evidence>
<feature type="compositionally biased region" description="Basic and acidic residues" evidence="1">
    <location>
        <begin position="88"/>
        <end position="107"/>
    </location>
</feature>
<dbReference type="AlphaFoldDB" id="A0A2T4JEQ8"/>
<evidence type="ECO:0000256" key="1">
    <source>
        <dbReference type="SAM" id="MobiDB-lite"/>
    </source>
</evidence>
<dbReference type="RefSeq" id="WP_107671570.1">
    <property type="nucleotide sequence ID" value="NZ_PZKE01000001.1"/>
</dbReference>
<accession>A0A2T4JEQ8</accession>
<feature type="signal peptide" evidence="2">
    <location>
        <begin position="1"/>
        <end position="22"/>
    </location>
</feature>
<feature type="chain" id="PRO_5015567164" description="Phytase-like domain-containing protein" evidence="2">
    <location>
        <begin position="23"/>
        <end position="299"/>
    </location>
</feature>
<proteinExistence type="predicted"/>
<dbReference type="InterPro" id="IPR014567">
    <property type="entry name" value="UCP031900"/>
</dbReference>
<evidence type="ECO:0000256" key="2">
    <source>
        <dbReference type="SAM" id="SignalP"/>
    </source>
</evidence>
<sequence length="299" mass="32278">MQRRARLGLTAAAVLVTGLQGAANPSGPAGFVGRHTWKMEDPLFGGFSGIELSDDGSRFVALSDRGSWTEGTIRRDATGQITDIDAAPPEKLKAQDEAPLKSNRADSEGLAMAPDGTLYVSFEGAARILRYPAFGRSAENLPSPPEFRDLPKNAALEALAVDAQGRLYTLPEDTRQGTGAFPVFRYDPETGWSQPFLFPRDGTFLPVGADFGPDGQLYVLERQFRGLGGFASRVRAVDPASQGIAQTQTVLETAPGQYGNLEGLAVWRDAAGDVRLTLIADDNFLFLLSTEIVEYRLPR</sequence>
<feature type="region of interest" description="Disordered" evidence="1">
    <location>
        <begin position="71"/>
        <end position="107"/>
    </location>
</feature>
<dbReference type="EMBL" id="PZKE01000001">
    <property type="protein sequence ID" value="PTE16405.1"/>
    <property type="molecule type" value="Genomic_DNA"/>
</dbReference>
<dbReference type="InterPro" id="IPR011042">
    <property type="entry name" value="6-blade_b-propeller_TolB-like"/>
</dbReference>
<keyword evidence="2" id="KW-0732">Signal</keyword>
<comment type="caution">
    <text evidence="4">The sequence shown here is derived from an EMBL/GenBank/DDBJ whole genome shotgun (WGS) entry which is preliminary data.</text>
</comment>
<dbReference type="Pfam" id="PF13449">
    <property type="entry name" value="Phytase-like"/>
    <property type="match status" value="1"/>
</dbReference>
<gene>
    <name evidence="4" type="ORF">C5F44_00645</name>
</gene>
<dbReference type="SUPFAM" id="SSF63829">
    <property type="entry name" value="Calcium-dependent phosphotriesterase"/>
    <property type="match status" value="1"/>
</dbReference>
<evidence type="ECO:0000313" key="4">
    <source>
        <dbReference type="EMBL" id="PTE16405.1"/>
    </source>
</evidence>
<evidence type="ECO:0000259" key="3">
    <source>
        <dbReference type="Pfam" id="PF13449"/>
    </source>
</evidence>
<name>A0A2T4JEQ8_FUSBL</name>